<organism evidence="1 2">
    <name type="scientific">Tetradesmus obliquus</name>
    <name type="common">Green alga</name>
    <name type="synonym">Acutodesmus obliquus</name>
    <dbReference type="NCBI Taxonomy" id="3088"/>
    <lineage>
        <taxon>Eukaryota</taxon>
        <taxon>Viridiplantae</taxon>
        <taxon>Chlorophyta</taxon>
        <taxon>core chlorophytes</taxon>
        <taxon>Chlorophyceae</taxon>
        <taxon>CS clade</taxon>
        <taxon>Sphaeropleales</taxon>
        <taxon>Scenedesmaceae</taxon>
        <taxon>Tetradesmus</taxon>
    </lineage>
</organism>
<keyword evidence="2" id="KW-1185">Reference proteome</keyword>
<name>A0ABY8TYA4_TETOB</name>
<dbReference type="EMBL" id="CP126212">
    <property type="protein sequence ID" value="WIA14114.1"/>
    <property type="molecule type" value="Genomic_DNA"/>
</dbReference>
<gene>
    <name evidence="1" type="ORF">OEZ85_002658</name>
</gene>
<evidence type="ECO:0000313" key="1">
    <source>
        <dbReference type="EMBL" id="WIA14114.1"/>
    </source>
</evidence>
<proteinExistence type="predicted"/>
<accession>A0ABY8TYA4</accession>
<reference evidence="1 2" key="1">
    <citation type="submission" date="2023-05" db="EMBL/GenBank/DDBJ databases">
        <title>A 100% complete, gapless, phased diploid assembly of the Scenedesmus obliquus UTEX 3031 genome.</title>
        <authorList>
            <person name="Biondi T.C."/>
            <person name="Hanschen E.R."/>
            <person name="Kwon T."/>
            <person name="Eng W."/>
            <person name="Kruse C.P.S."/>
            <person name="Koehler S.I."/>
            <person name="Kunde Y."/>
            <person name="Gleasner C.D."/>
            <person name="You Mak K.T."/>
            <person name="Polle J."/>
            <person name="Hovde B.T."/>
            <person name="Starkenburg S.R."/>
        </authorList>
    </citation>
    <scope>NUCLEOTIDE SEQUENCE [LARGE SCALE GENOMIC DNA]</scope>
    <source>
        <strain evidence="1 2">DOE0152z</strain>
    </source>
</reference>
<evidence type="ECO:0000313" key="2">
    <source>
        <dbReference type="Proteomes" id="UP001244341"/>
    </source>
</evidence>
<sequence>MTYLYKTPSTPDQQQGLLHLLPQQPTDEAACPHTTYWADGPHSFAAEMYFKECQGWTEEATCTLCMQPRDVLQKFLSHLKRLVSRQYIKPLSLVQRVPKLMV</sequence>
<dbReference type="Proteomes" id="UP001244341">
    <property type="component" value="Chromosome 5b"/>
</dbReference>
<protein>
    <submittedName>
        <fullName evidence="1">Uncharacterized protein</fullName>
    </submittedName>
</protein>